<evidence type="ECO:0000256" key="3">
    <source>
        <dbReference type="ARBA" id="ARBA00022512"/>
    </source>
</evidence>
<dbReference type="GO" id="GO:0005975">
    <property type="term" value="P:carbohydrate metabolic process"/>
    <property type="evidence" value="ECO:0007669"/>
    <property type="project" value="InterPro"/>
</dbReference>
<keyword evidence="4" id="KW-0964">Secreted</keyword>
<evidence type="ECO:0000256" key="6">
    <source>
        <dbReference type="ARBA" id="ARBA00023295"/>
    </source>
</evidence>
<gene>
    <name evidence="11" type="ORF">LIER_00317</name>
</gene>
<comment type="caution">
    <text evidence="11">The sequence shown here is derived from an EMBL/GenBank/DDBJ whole genome shotgun (WGS) entry which is preliminary data.</text>
</comment>
<dbReference type="PANTHER" id="PTHR31375">
    <property type="match status" value="1"/>
</dbReference>
<evidence type="ECO:0000256" key="7">
    <source>
        <dbReference type="ARBA" id="ARBA00023316"/>
    </source>
</evidence>
<dbReference type="InterPro" id="IPR000743">
    <property type="entry name" value="Glyco_hydro_28"/>
</dbReference>
<keyword evidence="7" id="KW-0961">Cell wall biogenesis/degradation</keyword>
<proteinExistence type="inferred from homology"/>
<evidence type="ECO:0000256" key="2">
    <source>
        <dbReference type="ARBA" id="ARBA00008834"/>
    </source>
</evidence>
<evidence type="ECO:0000256" key="10">
    <source>
        <dbReference type="SAM" id="SignalP"/>
    </source>
</evidence>
<dbReference type="Proteomes" id="UP001454036">
    <property type="component" value="Unassembled WGS sequence"/>
</dbReference>
<dbReference type="PROSITE" id="PS00502">
    <property type="entry name" value="POLYGALACTURONASE"/>
    <property type="match status" value="1"/>
</dbReference>
<comment type="similarity">
    <text evidence="2 9">Belongs to the glycosyl hydrolase 28 family.</text>
</comment>
<comment type="subcellular location">
    <subcellularLocation>
        <location evidence="1">Secreted</location>
        <location evidence="1">Cell wall</location>
    </subcellularLocation>
</comment>
<evidence type="ECO:0000256" key="8">
    <source>
        <dbReference type="PROSITE-ProRule" id="PRU10052"/>
    </source>
</evidence>
<dbReference type="EMBL" id="BAABME010000024">
    <property type="protein sequence ID" value="GAA0138606.1"/>
    <property type="molecule type" value="Genomic_DNA"/>
</dbReference>
<evidence type="ECO:0000256" key="9">
    <source>
        <dbReference type="RuleBase" id="RU361169"/>
    </source>
</evidence>
<dbReference type="GO" id="GO:0071555">
    <property type="term" value="P:cell wall organization"/>
    <property type="evidence" value="ECO:0007669"/>
    <property type="project" value="UniProtKB-KW"/>
</dbReference>
<dbReference type="GO" id="GO:0004650">
    <property type="term" value="F:polygalacturonase activity"/>
    <property type="evidence" value="ECO:0007669"/>
    <property type="project" value="InterPro"/>
</dbReference>
<keyword evidence="6 9" id="KW-0326">Glycosidase</keyword>
<accession>A0AAV3NJD9</accession>
<keyword evidence="12" id="KW-1185">Reference proteome</keyword>
<protein>
    <recommendedName>
        <fullName evidence="13">Polygalacturonase</fullName>
    </recommendedName>
</protein>
<evidence type="ECO:0000313" key="11">
    <source>
        <dbReference type="EMBL" id="GAA0138606.1"/>
    </source>
</evidence>
<evidence type="ECO:0000256" key="5">
    <source>
        <dbReference type="ARBA" id="ARBA00022801"/>
    </source>
</evidence>
<dbReference type="Gene3D" id="2.160.20.10">
    <property type="entry name" value="Single-stranded right-handed beta-helix, Pectin lyase-like"/>
    <property type="match status" value="1"/>
</dbReference>
<feature type="signal peptide" evidence="10">
    <location>
        <begin position="1"/>
        <end position="18"/>
    </location>
</feature>
<feature type="active site" evidence="8">
    <location>
        <position position="234"/>
    </location>
</feature>
<keyword evidence="10" id="KW-0732">Signal</keyword>
<dbReference type="FunFam" id="2.160.20.10:FF:000004">
    <property type="entry name" value="Pectin lyase-like superfamily protein"/>
    <property type="match status" value="1"/>
</dbReference>
<dbReference type="Pfam" id="PF00295">
    <property type="entry name" value="Glyco_hydro_28"/>
    <property type="match status" value="1"/>
</dbReference>
<dbReference type="SMART" id="SM00710">
    <property type="entry name" value="PbH1"/>
    <property type="match status" value="5"/>
</dbReference>
<dbReference type="InterPro" id="IPR012334">
    <property type="entry name" value="Pectin_lyas_fold"/>
</dbReference>
<feature type="chain" id="PRO_5043898573" description="Polygalacturonase" evidence="10">
    <location>
        <begin position="19"/>
        <end position="390"/>
    </location>
</feature>
<dbReference type="AlphaFoldDB" id="A0AAV3NJD9"/>
<dbReference type="SUPFAM" id="SSF51126">
    <property type="entry name" value="Pectin lyase-like"/>
    <property type="match status" value="1"/>
</dbReference>
<name>A0AAV3NJD9_LITER</name>
<dbReference type="InterPro" id="IPR006626">
    <property type="entry name" value="PbH1"/>
</dbReference>
<evidence type="ECO:0000256" key="1">
    <source>
        <dbReference type="ARBA" id="ARBA00004191"/>
    </source>
</evidence>
<keyword evidence="3" id="KW-0134">Cell wall</keyword>
<dbReference type="InterPro" id="IPR011050">
    <property type="entry name" value="Pectin_lyase_fold/virulence"/>
</dbReference>
<evidence type="ECO:0008006" key="13">
    <source>
        <dbReference type="Google" id="ProtNLM"/>
    </source>
</evidence>
<sequence>MFPLILSIFLTCMASCLGHLKNVYNIDSSSNGVSDMTQTLLNAWSSACGNDSGGTVNVPSGTFKLNTVTFQGPCKGIVSFKVNGILQAPTDSKGGADWIKFSNVYGLQISGSGTFDGQGSTAWKHTKCNKGSSQSAICTTSLKFNDVKNATIQGITSLNSKFFHLAITRCENFSINEITITAPEDSPNTDGIHISNSNKVQVSNVKIGTGDDCISLGPGSTNINISSVKCGPGHGISIGSLGTSSDELPVQGVTVSDSSFTGTQNGARIKTFGSSVSNNVSDVIFQNIDVNDVKNPIIIDQQYCPGSSCEEKGDSLVRISNVKFINIKGTSTSDVSVQLNCSASVPCQEIELQDLKLTCKDGQATTKATCSNFKGTFEGDQDPPNCSNTA</sequence>
<organism evidence="11 12">
    <name type="scientific">Lithospermum erythrorhizon</name>
    <name type="common">Purple gromwell</name>
    <name type="synonym">Lithospermum officinale var. erythrorhizon</name>
    <dbReference type="NCBI Taxonomy" id="34254"/>
    <lineage>
        <taxon>Eukaryota</taxon>
        <taxon>Viridiplantae</taxon>
        <taxon>Streptophyta</taxon>
        <taxon>Embryophyta</taxon>
        <taxon>Tracheophyta</taxon>
        <taxon>Spermatophyta</taxon>
        <taxon>Magnoliopsida</taxon>
        <taxon>eudicotyledons</taxon>
        <taxon>Gunneridae</taxon>
        <taxon>Pentapetalae</taxon>
        <taxon>asterids</taxon>
        <taxon>lamiids</taxon>
        <taxon>Boraginales</taxon>
        <taxon>Boraginaceae</taxon>
        <taxon>Boraginoideae</taxon>
        <taxon>Lithospermeae</taxon>
        <taxon>Lithospermum</taxon>
    </lineage>
</organism>
<evidence type="ECO:0000256" key="4">
    <source>
        <dbReference type="ARBA" id="ARBA00022525"/>
    </source>
</evidence>
<reference evidence="11 12" key="1">
    <citation type="submission" date="2024-01" db="EMBL/GenBank/DDBJ databases">
        <title>The complete chloroplast genome sequence of Lithospermum erythrorhizon: insights into the phylogenetic relationship among Boraginaceae species and the maternal lineages of purple gromwells.</title>
        <authorList>
            <person name="Okada T."/>
            <person name="Watanabe K."/>
        </authorList>
    </citation>
    <scope>NUCLEOTIDE SEQUENCE [LARGE SCALE GENOMIC DNA]</scope>
</reference>
<keyword evidence="5 9" id="KW-0378">Hydrolase</keyword>
<evidence type="ECO:0000313" key="12">
    <source>
        <dbReference type="Proteomes" id="UP001454036"/>
    </source>
</evidence>